<dbReference type="PROSITE" id="PS01127">
    <property type="entry name" value="EF_TS_2"/>
    <property type="match status" value="1"/>
</dbReference>
<dbReference type="HAMAP" id="MF_00050">
    <property type="entry name" value="EF_Ts"/>
    <property type="match status" value="1"/>
</dbReference>
<comment type="subcellular location">
    <subcellularLocation>
        <location evidence="6">Mitochondrion</location>
    </subcellularLocation>
</comment>
<dbReference type="FunFam" id="3.30.479.20:FF:000012">
    <property type="entry name" value="Elongation factor Ts, mitochondrial"/>
    <property type="match status" value="1"/>
</dbReference>
<evidence type="ECO:0000256" key="1">
    <source>
        <dbReference type="ARBA" id="ARBA00005532"/>
    </source>
</evidence>
<keyword evidence="2 6" id="KW-0251">Elongation factor</keyword>
<name>A0A0D6R8N7_ARACU</name>
<dbReference type="GO" id="GO:0070125">
    <property type="term" value="P:mitochondrial translational elongation"/>
    <property type="evidence" value="ECO:0007669"/>
    <property type="project" value="TreeGrafter"/>
</dbReference>
<accession>A0A0D6R8N7</accession>
<dbReference type="InterPro" id="IPR018101">
    <property type="entry name" value="Transl_elong_Ts_CS"/>
</dbReference>
<comment type="similarity">
    <text evidence="1 6 7">Belongs to the EF-Ts family.</text>
</comment>
<feature type="domain" description="Translation elongation factor EFTs/EF1B dimerisation" evidence="8">
    <location>
        <begin position="145"/>
        <end position="383"/>
    </location>
</feature>
<evidence type="ECO:0000256" key="5">
    <source>
        <dbReference type="ARBA" id="ARBA00023128"/>
    </source>
</evidence>
<evidence type="ECO:0000256" key="7">
    <source>
        <dbReference type="RuleBase" id="RU000642"/>
    </source>
</evidence>
<keyword evidence="5 6" id="KW-0496">Mitochondrion</keyword>
<comment type="function">
    <text evidence="6 7">Associates with the EF-Tu.GDP complex and induces the exchange of GDP to GTP. It remains bound to the aminoacyl-tRNA.EF-Tu.GTP complex up to the GTP hydrolysis stage on the ribosome.</text>
</comment>
<dbReference type="PANTHER" id="PTHR11741">
    <property type="entry name" value="ELONGATION FACTOR TS"/>
    <property type="match status" value="1"/>
</dbReference>
<evidence type="ECO:0000256" key="3">
    <source>
        <dbReference type="ARBA" id="ARBA00022917"/>
    </source>
</evidence>
<dbReference type="Pfam" id="PF00889">
    <property type="entry name" value="EF_TS"/>
    <property type="match status" value="1"/>
</dbReference>
<dbReference type="SUPFAM" id="SSF46934">
    <property type="entry name" value="UBA-like"/>
    <property type="match status" value="1"/>
</dbReference>
<sequence length="401" mass="43642">MACSMKAQRPFSFLLRQLKGHNCYYSSGARSNHFHGHPAFQSNVATVQSTPTSHFTGGVLGFGKICRRSYSAEVGAAKQVNLIKQLRERTSAPMKDVKASLLSCNWDLEAAYTDLRKKGIAGISKKASRVAAEGTLALAQYEKLAAVVEINCETDFVARNEMFQYLALSVARSLLAMESLPKFLSQAGTIDPKVLEEMKIILDHPKLSGETTVQNAIMEVAAMMGENMKLRRGFALSSTTGVVLSYLHASPQPGLGRIAGLLTLESENGSAPCDVLQNVGSNLAMHVVASRPLFLSKDHVSAEALEAERDILKTQAAASGKPQAAIEKMVEGRLRKYVEDVALLEQKFVMNDKVNVKLVLEDLSKEVGQKIRVGRFLRVEVGEGIQRQETDFASEVAAQVG</sequence>
<dbReference type="InterPro" id="IPR014039">
    <property type="entry name" value="Transl_elong_EFTs/EF1B_dimer"/>
</dbReference>
<evidence type="ECO:0000256" key="2">
    <source>
        <dbReference type="ARBA" id="ARBA00022768"/>
    </source>
</evidence>
<dbReference type="InterPro" id="IPR009060">
    <property type="entry name" value="UBA-like_sf"/>
</dbReference>
<dbReference type="Gene3D" id="1.10.8.10">
    <property type="entry name" value="DNA helicase RuvA subunit, C-terminal domain"/>
    <property type="match status" value="1"/>
</dbReference>
<evidence type="ECO:0000256" key="6">
    <source>
        <dbReference type="HAMAP-Rule" id="MF_03135"/>
    </source>
</evidence>
<dbReference type="CDD" id="cd14275">
    <property type="entry name" value="UBA_EF-Ts"/>
    <property type="match status" value="1"/>
</dbReference>
<dbReference type="Gene3D" id="3.30.479.20">
    <property type="entry name" value="Elongation factor Ts, dimerisation domain"/>
    <property type="match status" value="2"/>
</dbReference>
<dbReference type="EMBL" id="GCKF01008300">
    <property type="protein sequence ID" value="JAG99110.1"/>
    <property type="molecule type" value="Transcribed_RNA"/>
</dbReference>
<dbReference type="SUPFAM" id="SSF54713">
    <property type="entry name" value="Elongation factor Ts (EF-Ts), dimerisation domain"/>
    <property type="match status" value="2"/>
</dbReference>
<dbReference type="PANTHER" id="PTHR11741:SF0">
    <property type="entry name" value="ELONGATION FACTOR TS, MITOCHONDRIAL"/>
    <property type="match status" value="1"/>
</dbReference>
<dbReference type="FunFam" id="1.10.8.10:FF:000001">
    <property type="entry name" value="Elongation factor Ts"/>
    <property type="match status" value="1"/>
</dbReference>
<dbReference type="AlphaFoldDB" id="A0A0D6R8N7"/>
<evidence type="ECO:0000256" key="4">
    <source>
        <dbReference type="ARBA" id="ARBA00022946"/>
    </source>
</evidence>
<dbReference type="GO" id="GO:0005739">
    <property type="term" value="C:mitochondrion"/>
    <property type="evidence" value="ECO:0007669"/>
    <property type="project" value="UniProtKB-SubCell"/>
</dbReference>
<dbReference type="GO" id="GO:0003746">
    <property type="term" value="F:translation elongation factor activity"/>
    <property type="evidence" value="ECO:0007669"/>
    <property type="project" value="UniProtKB-UniRule"/>
</dbReference>
<keyword evidence="3 6" id="KW-0648">Protein biosynthesis</keyword>
<reference evidence="9" key="1">
    <citation type="submission" date="2015-03" db="EMBL/GenBank/DDBJ databases">
        <title>A transcriptome of Araucaria cunninghamii, an australian fine timber species.</title>
        <authorList>
            <person name="Jing Yi C.J.Y."/>
            <person name="Yin San L.Y.S."/>
            <person name="Abdul Karim S.S."/>
            <person name="Wan Azmi N.N."/>
            <person name="Hercus R.R."/>
            <person name="Croft L.L."/>
        </authorList>
    </citation>
    <scope>NUCLEOTIDE SEQUENCE</scope>
    <source>
        <strain evidence="9">MI0301</strain>
        <tissue evidence="9">Leaf</tissue>
    </source>
</reference>
<evidence type="ECO:0000259" key="8">
    <source>
        <dbReference type="Pfam" id="PF00889"/>
    </source>
</evidence>
<dbReference type="NCBIfam" id="TIGR00116">
    <property type="entry name" value="tsf"/>
    <property type="match status" value="1"/>
</dbReference>
<protein>
    <recommendedName>
        <fullName evidence="6">Elongation factor Ts, mitochondrial</fullName>
        <shortName evidence="6">EF-Ts</shortName>
        <shortName evidence="6">EF-TsMt</shortName>
    </recommendedName>
</protein>
<organism evidence="9">
    <name type="scientific">Araucaria cunninghamii</name>
    <name type="common">Hoop pine</name>
    <name type="synonym">Moreton Bay pine</name>
    <dbReference type="NCBI Taxonomy" id="56994"/>
    <lineage>
        <taxon>Eukaryota</taxon>
        <taxon>Viridiplantae</taxon>
        <taxon>Streptophyta</taxon>
        <taxon>Embryophyta</taxon>
        <taxon>Tracheophyta</taxon>
        <taxon>Spermatophyta</taxon>
        <taxon>Pinopsida</taxon>
        <taxon>Pinidae</taxon>
        <taxon>Conifers II</taxon>
        <taxon>Araucariales</taxon>
        <taxon>Araucariaceae</taxon>
        <taxon>Araucaria</taxon>
    </lineage>
</organism>
<dbReference type="Gene3D" id="1.10.286.20">
    <property type="match status" value="1"/>
</dbReference>
<dbReference type="InterPro" id="IPR001816">
    <property type="entry name" value="Transl_elong_EFTs/EF1B"/>
</dbReference>
<keyword evidence="4" id="KW-0809">Transit peptide</keyword>
<dbReference type="EMBL" id="GCKF01008299">
    <property type="protein sequence ID" value="JAG99111.1"/>
    <property type="molecule type" value="Transcribed_RNA"/>
</dbReference>
<dbReference type="InterPro" id="IPR036402">
    <property type="entry name" value="EF-Ts_dimer_sf"/>
</dbReference>
<evidence type="ECO:0000313" key="9">
    <source>
        <dbReference type="EMBL" id="JAG99111.1"/>
    </source>
</evidence>
<dbReference type="FunFam" id="1.10.286.20:FF:000001">
    <property type="entry name" value="Elongation factor Ts"/>
    <property type="match status" value="1"/>
</dbReference>
<gene>
    <name evidence="6" type="primary">EFTS</name>
</gene>
<proteinExistence type="inferred from homology"/>